<dbReference type="SUPFAM" id="SSF55811">
    <property type="entry name" value="Nudix"/>
    <property type="match status" value="1"/>
</dbReference>
<gene>
    <name evidence="7" type="ORF">FNX44_024475</name>
    <name evidence="5" type="ORF">H3146_24620</name>
    <name evidence="6" type="ORF">H3147_25550</name>
</gene>
<dbReference type="CDD" id="cd18879">
    <property type="entry name" value="NUDIX_Hydrolase"/>
    <property type="match status" value="1"/>
</dbReference>
<dbReference type="PANTHER" id="PTHR43046:SF16">
    <property type="entry name" value="ADP-RIBOSE PYROPHOSPHATASE YJHB-RELATED"/>
    <property type="match status" value="1"/>
</dbReference>
<evidence type="ECO:0000313" key="5">
    <source>
        <dbReference type="EMBL" id="MBB1256511.1"/>
    </source>
</evidence>
<evidence type="ECO:0000313" key="10">
    <source>
        <dbReference type="Proteomes" id="UP000525686"/>
    </source>
</evidence>
<dbReference type="Pfam" id="PF00293">
    <property type="entry name" value="NUDIX"/>
    <property type="match status" value="1"/>
</dbReference>
<evidence type="ECO:0000256" key="1">
    <source>
        <dbReference type="ARBA" id="ARBA00001946"/>
    </source>
</evidence>
<dbReference type="AlphaFoldDB" id="A0A5P0YXE0"/>
<reference evidence="9 10" key="2">
    <citation type="submission" date="2020-05" db="EMBL/GenBank/DDBJ databases">
        <title>Classification of alakaliphilic streptomycetes isolated from an alkaline soil next to Lonar Crater, India and a proposal for the recognition of Streptomyces alkaliterrae sp. nov.</title>
        <authorList>
            <person name="Golinska P."/>
        </authorList>
    </citation>
    <scope>NUCLEOTIDE SEQUENCE [LARGE SCALE GENOMIC DNA]</scope>
    <source>
        <strain evidence="10">OF3</strain>
        <strain evidence="9">OF8</strain>
    </source>
</reference>
<dbReference type="EMBL" id="VJYK02000391">
    <property type="protein sequence ID" value="MQS04953.1"/>
    <property type="molecule type" value="Genomic_DNA"/>
</dbReference>
<keyword evidence="8" id="KW-1185">Reference proteome</keyword>
<keyword evidence="2" id="KW-0378">Hydrolase</keyword>
<dbReference type="EMBL" id="JABJXA010000265">
    <property type="protein sequence ID" value="MBB1262146.1"/>
    <property type="molecule type" value="Genomic_DNA"/>
</dbReference>
<evidence type="ECO:0000313" key="9">
    <source>
        <dbReference type="Proteomes" id="UP000517765"/>
    </source>
</evidence>
<reference evidence="5" key="3">
    <citation type="journal article" name="Syst. Appl. Microbiol.">
        <title>Streptomyces alkaliterrae sp. nov., isolated from an alkaline soil, and emended descriptions of Streptomyces alkaliphilus, Streptomyces calidiresistens and Streptomyces durbertensis.</title>
        <authorList>
            <person name="Swiecimska M."/>
            <person name="Golinska P."/>
            <person name="Nouioui I."/>
            <person name="Wypij M."/>
            <person name="Rai M."/>
            <person name="Sangal V."/>
            <person name="Goodfellow M."/>
        </authorList>
    </citation>
    <scope>NUCLEOTIDE SEQUENCE</scope>
    <source>
        <strain evidence="5">OF3</strain>
        <strain evidence="6">OF8</strain>
    </source>
</reference>
<comment type="caution">
    <text evidence="7">The sequence shown here is derived from an EMBL/GenBank/DDBJ whole genome shotgun (WGS) entry which is preliminary data.</text>
</comment>
<dbReference type="GO" id="GO:0016787">
    <property type="term" value="F:hydrolase activity"/>
    <property type="evidence" value="ECO:0007669"/>
    <property type="project" value="UniProtKB-KW"/>
</dbReference>
<dbReference type="PROSITE" id="PS51462">
    <property type="entry name" value="NUDIX"/>
    <property type="match status" value="1"/>
</dbReference>
<dbReference type="InterPro" id="IPR015797">
    <property type="entry name" value="NUDIX_hydrolase-like_dom_sf"/>
</dbReference>
<dbReference type="Gene3D" id="3.90.79.10">
    <property type="entry name" value="Nucleoside Triphosphate Pyrophosphohydrolase"/>
    <property type="match status" value="1"/>
</dbReference>
<dbReference type="OrthoDB" id="9814308at2"/>
<dbReference type="RefSeq" id="WP_143651118.1">
    <property type="nucleotide sequence ID" value="NZ_JABJWZ010000377.1"/>
</dbReference>
<comment type="cofactor">
    <cofactor evidence="1">
        <name>Mg(2+)</name>
        <dbReference type="ChEBI" id="CHEBI:18420"/>
    </cofactor>
</comment>
<dbReference type="Proteomes" id="UP000517765">
    <property type="component" value="Unassembled WGS sequence"/>
</dbReference>
<dbReference type="PANTHER" id="PTHR43046">
    <property type="entry name" value="GDP-MANNOSE MANNOSYL HYDROLASE"/>
    <property type="match status" value="1"/>
</dbReference>
<evidence type="ECO:0000256" key="2">
    <source>
        <dbReference type="ARBA" id="ARBA00022801"/>
    </source>
</evidence>
<dbReference type="InterPro" id="IPR000086">
    <property type="entry name" value="NUDIX_hydrolase_dom"/>
</dbReference>
<dbReference type="Proteomes" id="UP000320857">
    <property type="component" value="Unassembled WGS sequence"/>
</dbReference>
<evidence type="ECO:0000259" key="4">
    <source>
        <dbReference type="PROSITE" id="PS51462"/>
    </source>
</evidence>
<protein>
    <submittedName>
        <fullName evidence="7">NUDIX domain-containing protein</fullName>
    </submittedName>
</protein>
<name>A0A5P0YXE0_9ACTN</name>
<dbReference type="EMBL" id="JABJWZ010000377">
    <property type="protein sequence ID" value="MBB1256511.1"/>
    <property type="molecule type" value="Genomic_DNA"/>
</dbReference>
<evidence type="ECO:0000256" key="3">
    <source>
        <dbReference type="SAM" id="MobiDB-lite"/>
    </source>
</evidence>
<organism evidence="7 8">
    <name type="scientific">Streptomyces alkaliterrae</name>
    <dbReference type="NCBI Taxonomy" id="2213162"/>
    <lineage>
        <taxon>Bacteria</taxon>
        <taxon>Bacillati</taxon>
        <taxon>Actinomycetota</taxon>
        <taxon>Actinomycetes</taxon>
        <taxon>Kitasatosporales</taxon>
        <taxon>Streptomycetaceae</taxon>
        <taxon>Streptomyces</taxon>
    </lineage>
</organism>
<feature type="domain" description="Nudix hydrolase" evidence="4">
    <location>
        <begin position="20"/>
        <end position="149"/>
    </location>
</feature>
<sequence length="173" mass="18769">MATPDFIRELRGAALGRGLLFLPGVTAIVFDDEGRVLLGRRSDTGRWAVIGGIPEPGEQPAQCAVREVYEETAVRCVAERIVLVETREPITYPNGDVCQFLDITLRCRAVGGRARVNDDESLEVGWFAPDALPPLEDFGLTRVKLAADETAPTWFAPADPPPGTPADPSQSLR</sequence>
<evidence type="ECO:0000313" key="7">
    <source>
        <dbReference type="EMBL" id="MQS04953.1"/>
    </source>
</evidence>
<evidence type="ECO:0000313" key="6">
    <source>
        <dbReference type="EMBL" id="MBB1262146.1"/>
    </source>
</evidence>
<reference evidence="7 8" key="1">
    <citation type="submission" date="2019-10" db="EMBL/GenBank/DDBJ databases">
        <title>Streptomyces sp. nov., a novel actinobacterium isolated from alkaline environment.</title>
        <authorList>
            <person name="Golinska P."/>
        </authorList>
    </citation>
    <scope>NUCLEOTIDE SEQUENCE [LARGE SCALE GENOMIC DNA]</scope>
    <source>
        <strain evidence="7 8">OF1</strain>
    </source>
</reference>
<accession>A0A5P0YXE0</accession>
<dbReference type="Proteomes" id="UP000525686">
    <property type="component" value="Unassembled WGS sequence"/>
</dbReference>
<proteinExistence type="predicted"/>
<evidence type="ECO:0000313" key="8">
    <source>
        <dbReference type="Proteomes" id="UP000320857"/>
    </source>
</evidence>
<feature type="region of interest" description="Disordered" evidence="3">
    <location>
        <begin position="152"/>
        <end position="173"/>
    </location>
</feature>